<dbReference type="InterPro" id="IPR000014">
    <property type="entry name" value="PAS"/>
</dbReference>
<keyword evidence="17" id="KW-1185">Reference proteome</keyword>
<dbReference type="Gene3D" id="3.30.450.20">
    <property type="entry name" value="PAS domain"/>
    <property type="match status" value="2"/>
</dbReference>
<keyword evidence="6" id="KW-0808">Transferase</keyword>
<evidence type="ECO:0000256" key="3">
    <source>
        <dbReference type="ARBA" id="ARBA00012438"/>
    </source>
</evidence>
<keyword evidence="10 16" id="KW-0067">ATP-binding</keyword>
<dbReference type="InterPro" id="IPR004358">
    <property type="entry name" value="Sig_transdc_His_kin-like_C"/>
</dbReference>
<dbReference type="SMART" id="SM00387">
    <property type="entry name" value="HATPase_c"/>
    <property type="match status" value="1"/>
</dbReference>
<dbReference type="SUPFAM" id="SSF103190">
    <property type="entry name" value="Sensory domain-like"/>
    <property type="match status" value="1"/>
</dbReference>
<dbReference type="SUPFAM" id="SSF55785">
    <property type="entry name" value="PYP-like sensor domain (PAS domain)"/>
    <property type="match status" value="1"/>
</dbReference>
<keyword evidence="9" id="KW-0418">Kinase</keyword>
<reference evidence="16 17" key="1">
    <citation type="submission" date="2024-09" db="EMBL/GenBank/DDBJ databases">
        <authorList>
            <person name="Sun Q."/>
            <person name="Mori K."/>
        </authorList>
    </citation>
    <scope>NUCLEOTIDE SEQUENCE [LARGE SCALE GENOMIC DNA]</scope>
    <source>
        <strain evidence="16 17">NCAIM B.02301</strain>
    </source>
</reference>
<dbReference type="Proteomes" id="UP001589833">
    <property type="component" value="Unassembled WGS sequence"/>
</dbReference>
<dbReference type="EC" id="2.7.13.3" evidence="3"/>
<evidence type="ECO:0000256" key="8">
    <source>
        <dbReference type="ARBA" id="ARBA00022741"/>
    </source>
</evidence>
<keyword evidence="5" id="KW-0597">Phosphoprotein</keyword>
<dbReference type="InterPro" id="IPR013767">
    <property type="entry name" value="PAS_fold"/>
</dbReference>
<gene>
    <name evidence="16" type="ORF">ACFFH4_19605</name>
</gene>
<dbReference type="Pfam" id="PF02518">
    <property type="entry name" value="HATPase_c"/>
    <property type="match status" value="1"/>
</dbReference>
<dbReference type="Pfam" id="PF14689">
    <property type="entry name" value="SPOB_a"/>
    <property type="match status" value="1"/>
</dbReference>
<evidence type="ECO:0000256" key="9">
    <source>
        <dbReference type="ARBA" id="ARBA00022777"/>
    </source>
</evidence>
<protein>
    <recommendedName>
        <fullName evidence="3">histidine kinase</fullName>
        <ecNumber evidence="3">2.7.13.3</ecNumber>
    </recommendedName>
</protein>
<evidence type="ECO:0000256" key="5">
    <source>
        <dbReference type="ARBA" id="ARBA00022553"/>
    </source>
</evidence>
<dbReference type="PANTHER" id="PTHR43547">
    <property type="entry name" value="TWO-COMPONENT HISTIDINE KINASE"/>
    <property type="match status" value="1"/>
</dbReference>
<keyword evidence="12" id="KW-0902">Two-component regulatory system</keyword>
<organism evidence="16 17">
    <name type="scientific">Halalkalibacter alkalisediminis</name>
    <dbReference type="NCBI Taxonomy" id="935616"/>
    <lineage>
        <taxon>Bacteria</taxon>
        <taxon>Bacillati</taxon>
        <taxon>Bacillota</taxon>
        <taxon>Bacilli</taxon>
        <taxon>Bacillales</taxon>
        <taxon>Bacillaceae</taxon>
        <taxon>Halalkalibacter</taxon>
    </lineage>
</organism>
<dbReference type="EMBL" id="JBHLTR010000054">
    <property type="protein sequence ID" value="MFC0561156.1"/>
    <property type="molecule type" value="Genomic_DNA"/>
</dbReference>
<name>A0ABV6NKG9_9BACI</name>
<evidence type="ECO:0000256" key="1">
    <source>
        <dbReference type="ARBA" id="ARBA00000085"/>
    </source>
</evidence>
<evidence type="ECO:0000256" key="11">
    <source>
        <dbReference type="ARBA" id="ARBA00022989"/>
    </source>
</evidence>
<evidence type="ECO:0000313" key="16">
    <source>
        <dbReference type="EMBL" id="MFC0561156.1"/>
    </source>
</evidence>
<dbReference type="CDD" id="cd16915">
    <property type="entry name" value="HATPase_DpiB-CitA-like"/>
    <property type="match status" value="1"/>
</dbReference>
<proteinExistence type="predicted"/>
<keyword evidence="13 14" id="KW-0472">Membrane</keyword>
<dbReference type="CDD" id="cd00130">
    <property type="entry name" value="PAS"/>
    <property type="match status" value="1"/>
</dbReference>
<dbReference type="SUPFAM" id="SSF55874">
    <property type="entry name" value="ATPase domain of HSP90 chaperone/DNA topoisomerase II/histidine kinase"/>
    <property type="match status" value="1"/>
</dbReference>
<dbReference type="Gene3D" id="3.30.565.10">
    <property type="entry name" value="Histidine kinase-like ATPase, C-terminal domain"/>
    <property type="match status" value="1"/>
</dbReference>
<keyword evidence="4" id="KW-1003">Cell membrane</keyword>
<feature type="transmembrane region" description="Helical" evidence="14">
    <location>
        <begin position="177"/>
        <end position="197"/>
    </location>
</feature>
<dbReference type="InterPro" id="IPR005467">
    <property type="entry name" value="His_kinase_dom"/>
</dbReference>
<evidence type="ECO:0000256" key="2">
    <source>
        <dbReference type="ARBA" id="ARBA00004651"/>
    </source>
</evidence>
<evidence type="ECO:0000256" key="4">
    <source>
        <dbReference type="ARBA" id="ARBA00022475"/>
    </source>
</evidence>
<evidence type="ECO:0000256" key="13">
    <source>
        <dbReference type="ARBA" id="ARBA00023136"/>
    </source>
</evidence>
<feature type="domain" description="Histidine kinase" evidence="15">
    <location>
        <begin position="339"/>
        <end position="534"/>
    </location>
</feature>
<dbReference type="InterPro" id="IPR029151">
    <property type="entry name" value="Sensor-like_sf"/>
</dbReference>
<evidence type="ECO:0000259" key="15">
    <source>
        <dbReference type="PROSITE" id="PS50109"/>
    </source>
</evidence>
<evidence type="ECO:0000256" key="6">
    <source>
        <dbReference type="ARBA" id="ARBA00022679"/>
    </source>
</evidence>
<dbReference type="InterPro" id="IPR033463">
    <property type="entry name" value="sCache_3"/>
</dbReference>
<dbReference type="InterPro" id="IPR036890">
    <property type="entry name" value="HATPase_C_sf"/>
</dbReference>
<dbReference type="InterPro" id="IPR035965">
    <property type="entry name" value="PAS-like_dom_sf"/>
</dbReference>
<dbReference type="GO" id="GO:0005524">
    <property type="term" value="F:ATP binding"/>
    <property type="evidence" value="ECO:0007669"/>
    <property type="project" value="UniProtKB-KW"/>
</dbReference>
<evidence type="ECO:0000256" key="7">
    <source>
        <dbReference type="ARBA" id="ARBA00022692"/>
    </source>
</evidence>
<sequence length="536" mass="60197">MMKELKRTPLFLRMMCLIGILIVTTLLLLGLFLNHQYAESIEEQMGLRVLSVAQSVSAIPEVIEAFKHDQPELVIQPIAEHIRLLTGAEFIVVGSKEGVRYSHPIDNRIGQKMVGGDNDRALINGESYVSEAVGSLGPSIRGKVPIINESGDIVGLVSVGFLMEDLKNVVKEHVMEIWLIVVGLIGLGMIGAFIISYQLKKEIHGLEPEEIGRLYEEKEAILQSIHEGVIAVNDEGKVTMFNQAARKFMVKECREEQLIGRPIKELLPKTRLHEVLKTGEKQINQELWIEDELVVVNRVPIVIKNKVAGAVSSFRERKEMVLLSEELSKVKKYTDALRAQTHEFANKLNIISGLLQLGKNDEAIQYIQMESKFQQQTIHFLIERVQDPIISAILLGKLNQAQELGIKMEIEESSCLLTRLSEKQQEALSTVLGNLLDNAFDALMEARMQEPYVFVSFMDVGKELIFEIEDNGIGIPLERQNTIFEQGYSTKKGKHRGFGLALVRDAVERVNGEIMIEQGVYGGACFVVTMPKEDKR</sequence>
<dbReference type="InterPro" id="IPR003594">
    <property type="entry name" value="HATPase_dom"/>
</dbReference>
<evidence type="ECO:0000313" key="17">
    <source>
        <dbReference type="Proteomes" id="UP001589833"/>
    </source>
</evidence>
<keyword evidence="7 14" id="KW-0812">Transmembrane</keyword>
<dbReference type="PANTHER" id="PTHR43547:SF10">
    <property type="entry name" value="SENSOR HISTIDINE KINASE DCUS"/>
    <property type="match status" value="1"/>
</dbReference>
<dbReference type="SUPFAM" id="SSF55890">
    <property type="entry name" value="Sporulation response regulatory protein Spo0B"/>
    <property type="match status" value="1"/>
</dbReference>
<dbReference type="Gene3D" id="1.10.287.130">
    <property type="match status" value="1"/>
</dbReference>
<dbReference type="PROSITE" id="PS50109">
    <property type="entry name" value="HIS_KIN"/>
    <property type="match status" value="1"/>
</dbReference>
<evidence type="ECO:0000256" key="12">
    <source>
        <dbReference type="ARBA" id="ARBA00023012"/>
    </source>
</evidence>
<dbReference type="PRINTS" id="PR00344">
    <property type="entry name" value="BCTRLSENSOR"/>
</dbReference>
<dbReference type="SMART" id="SM00091">
    <property type="entry name" value="PAS"/>
    <property type="match status" value="1"/>
</dbReference>
<keyword evidence="11 14" id="KW-1133">Transmembrane helix</keyword>
<dbReference type="Pfam" id="PF00989">
    <property type="entry name" value="PAS"/>
    <property type="match status" value="1"/>
</dbReference>
<dbReference type="Pfam" id="PF17203">
    <property type="entry name" value="sCache_3_2"/>
    <property type="match status" value="1"/>
</dbReference>
<dbReference type="InterPro" id="IPR039506">
    <property type="entry name" value="SPOB_a"/>
</dbReference>
<keyword evidence="8" id="KW-0547">Nucleotide-binding</keyword>
<comment type="catalytic activity">
    <reaction evidence="1">
        <text>ATP + protein L-histidine = ADP + protein N-phospho-L-histidine.</text>
        <dbReference type="EC" id="2.7.13.3"/>
    </reaction>
</comment>
<evidence type="ECO:0000256" key="10">
    <source>
        <dbReference type="ARBA" id="ARBA00022840"/>
    </source>
</evidence>
<evidence type="ECO:0000256" key="14">
    <source>
        <dbReference type="SAM" id="Phobius"/>
    </source>
</evidence>
<dbReference type="RefSeq" id="WP_273842548.1">
    <property type="nucleotide sequence ID" value="NZ_JAQQWT010000005.1"/>
</dbReference>
<comment type="subcellular location">
    <subcellularLocation>
        <location evidence="2">Cell membrane</location>
        <topology evidence="2">Multi-pass membrane protein</topology>
    </subcellularLocation>
</comment>
<comment type="caution">
    <text evidence="16">The sequence shown here is derived from an EMBL/GenBank/DDBJ whole genome shotgun (WGS) entry which is preliminary data.</text>
</comment>
<dbReference type="InterPro" id="IPR016120">
    <property type="entry name" value="Sig_transdc_His_kin_SpoOB"/>
</dbReference>
<accession>A0ABV6NKG9</accession>